<proteinExistence type="predicted"/>
<organism evidence="2">
    <name type="scientific">metagenome</name>
    <dbReference type="NCBI Taxonomy" id="256318"/>
    <lineage>
        <taxon>unclassified sequences</taxon>
        <taxon>metagenomes</taxon>
    </lineage>
</organism>
<evidence type="ECO:0000313" key="2">
    <source>
        <dbReference type="EMBL" id="CUR60536.1"/>
    </source>
</evidence>
<name>A0A2P2CEX6_9ZZZZ</name>
<protein>
    <submittedName>
        <fullName evidence="2">Uncharacterized protein</fullName>
    </submittedName>
</protein>
<accession>A0A2P2CEX6</accession>
<dbReference type="AlphaFoldDB" id="A0A2P2CEX6"/>
<evidence type="ECO:0000256" key="1">
    <source>
        <dbReference type="SAM" id="Phobius"/>
    </source>
</evidence>
<keyword evidence="1" id="KW-0812">Transmembrane</keyword>
<feature type="transmembrane region" description="Helical" evidence="1">
    <location>
        <begin position="35"/>
        <end position="53"/>
    </location>
</feature>
<sequence length="145" mass="16128">MNRWSPRWRGRVGGGIVLAAIGYALALWLDFDPQPMPYAVWAIVVLAMTYLVIDTVDAPAAHWHHPVAPRSDRVDEVTSDLRILSGHQQADHPSDALAQRLVALARTRDPDLAADVQDELAGVRRIPPAAIDRILTRIEESRDRS</sequence>
<reference evidence="2" key="1">
    <citation type="submission" date="2015-08" db="EMBL/GenBank/DDBJ databases">
        <authorList>
            <person name="Babu N.S."/>
            <person name="Beckwith C.J."/>
            <person name="Beseler K.G."/>
            <person name="Brison A."/>
            <person name="Carone J.V."/>
            <person name="Caskin T.P."/>
            <person name="Diamond M."/>
            <person name="Durham M.E."/>
            <person name="Foxe J.M."/>
            <person name="Go M."/>
            <person name="Henderson B.A."/>
            <person name="Jones I.B."/>
            <person name="McGettigan J.A."/>
            <person name="Micheletti S.J."/>
            <person name="Nasrallah M.E."/>
            <person name="Ortiz D."/>
            <person name="Piller C.R."/>
            <person name="Privatt S.R."/>
            <person name="Schneider S.L."/>
            <person name="Sharp S."/>
            <person name="Smith T.C."/>
            <person name="Stanton J.D."/>
            <person name="Ullery H.E."/>
            <person name="Wilson R.J."/>
            <person name="Serrano M.G."/>
            <person name="Buck G."/>
            <person name="Lee V."/>
            <person name="Wang Y."/>
            <person name="Carvalho R."/>
            <person name="Voegtly L."/>
            <person name="Shi R."/>
            <person name="Duckworth R."/>
            <person name="Johnson A."/>
            <person name="Loviza R."/>
            <person name="Walstead R."/>
            <person name="Shah Z."/>
            <person name="Kiflezghi M."/>
            <person name="Wade K."/>
            <person name="Ball S.L."/>
            <person name="Bradley K.W."/>
            <person name="Asai D.J."/>
            <person name="Bowman C.A."/>
            <person name="Russell D.A."/>
            <person name="Pope W.H."/>
            <person name="Jacobs-Sera D."/>
            <person name="Hendrix R.W."/>
            <person name="Hatfull G.F."/>
        </authorList>
    </citation>
    <scope>NUCLEOTIDE SEQUENCE</scope>
</reference>
<keyword evidence="1" id="KW-1133">Transmembrane helix</keyword>
<dbReference type="EMBL" id="CZKB01000014">
    <property type="protein sequence ID" value="CUR60536.1"/>
    <property type="molecule type" value="Genomic_DNA"/>
</dbReference>
<keyword evidence="1" id="KW-0472">Membrane</keyword>
<gene>
    <name evidence="2" type="ORF">NOCA1210158</name>
</gene>
<feature type="transmembrane region" description="Helical" evidence="1">
    <location>
        <begin position="12"/>
        <end position="29"/>
    </location>
</feature>